<keyword evidence="2 4" id="KW-0863">Zinc-finger</keyword>
<dbReference type="GO" id="GO:0008270">
    <property type="term" value="F:zinc ion binding"/>
    <property type="evidence" value="ECO:0007669"/>
    <property type="project" value="UniProtKB-KW"/>
</dbReference>
<feature type="coiled-coil region" evidence="5">
    <location>
        <begin position="14"/>
        <end position="41"/>
    </location>
</feature>
<evidence type="ECO:0000256" key="1">
    <source>
        <dbReference type="ARBA" id="ARBA00022723"/>
    </source>
</evidence>
<reference evidence="7" key="1">
    <citation type="submission" date="2019-06" db="EMBL/GenBank/DDBJ databases">
        <authorList>
            <person name="Zheng W."/>
        </authorList>
    </citation>
    <scope>NUCLEOTIDE SEQUENCE</scope>
    <source>
        <strain evidence="7">QDHG01</strain>
    </source>
</reference>
<organism evidence="7 8">
    <name type="scientific">Halteria grandinella</name>
    <dbReference type="NCBI Taxonomy" id="5974"/>
    <lineage>
        <taxon>Eukaryota</taxon>
        <taxon>Sar</taxon>
        <taxon>Alveolata</taxon>
        <taxon>Ciliophora</taxon>
        <taxon>Intramacronucleata</taxon>
        <taxon>Spirotrichea</taxon>
        <taxon>Stichotrichia</taxon>
        <taxon>Sporadotrichida</taxon>
        <taxon>Halteriidae</taxon>
        <taxon>Halteria</taxon>
    </lineage>
</organism>
<feature type="domain" description="RING-type" evidence="6">
    <location>
        <begin position="46"/>
        <end position="89"/>
    </location>
</feature>
<dbReference type="SUPFAM" id="SSF57850">
    <property type="entry name" value="RING/U-box"/>
    <property type="match status" value="1"/>
</dbReference>
<dbReference type="GO" id="GO:0061630">
    <property type="term" value="F:ubiquitin protein ligase activity"/>
    <property type="evidence" value="ECO:0007669"/>
    <property type="project" value="TreeGrafter"/>
</dbReference>
<accession>A0A8J8NJX1</accession>
<evidence type="ECO:0000256" key="3">
    <source>
        <dbReference type="ARBA" id="ARBA00022833"/>
    </source>
</evidence>
<evidence type="ECO:0000256" key="5">
    <source>
        <dbReference type="SAM" id="Coils"/>
    </source>
</evidence>
<dbReference type="AlphaFoldDB" id="A0A8J8NJX1"/>
<dbReference type="PANTHER" id="PTHR45969:SF69">
    <property type="entry name" value="FINGER DOMAIN PROTEIN, PUTATIVE (AFU_ORTHOLOGUE AFUA_3G12190)-RELATED"/>
    <property type="match status" value="1"/>
</dbReference>
<evidence type="ECO:0000259" key="6">
    <source>
        <dbReference type="PROSITE" id="PS50089"/>
    </source>
</evidence>
<dbReference type="InterPro" id="IPR001841">
    <property type="entry name" value="Znf_RING"/>
</dbReference>
<dbReference type="GO" id="GO:0016567">
    <property type="term" value="P:protein ubiquitination"/>
    <property type="evidence" value="ECO:0007669"/>
    <property type="project" value="TreeGrafter"/>
</dbReference>
<evidence type="ECO:0000256" key="2">
    <source>
        <dbReference type="ARBA" id="ARBA00022771"/>
    </source>
</evidence>
<dbReference type="InterPro" id="IPR013083">
    <property type="entry name" value="Znf_RING/FYVE/PHD"/>
</dbReference>
<protein>
    <recommendedName>
        <fullName evidence="6">RING-type domain-containing protein</fullName>
    </recommendedName>
</protein>
<dbReference type="OrthoDB" id="303297at2759"/>
<dbReference type="EMBL" id="RRYP01013293">
    <property type="protein sequence ID" value="TNV76591.1"/>
    <property type="molecule type" value="Genomic_DNA"/>
</dbReference>
<dbReference type="PROSITE" id="PS50089">
    <property type="entry name" value="ZF_RING_2"/>
    <property type="match status" value="1"/>
</dbReference>
<evidence type="ECO:0000313" key="7">
    <source>
        <dbReference type="EMBL" id="TNV76591.1"/>
    </source>
</evidence>
<evidence type="ECO:0000313" key="8">
    <source>
        <dbReference type="Proteomes" id="UP000785679"/>
    </source>
</evidence>
<comment type="caution">
    <text evidence="7">The sequence shown here is derived from an EMBL/GenBank/DDBJ whole genome shotgun (WGS) entry which is preliminary data.</text>
</comment>
<dbReference type="PANTHER" id="PTHR45969">
    <property type="entry name" value="RING ZINC FINGER PROTEIN-RELATED"/>
    <property type="match status" value="1"/>
</dbReference>
<dbReference type="Pfam" id="PF13639">
    <property type="entry name" value="zf-RING_2"/>
    <property type="match status" value="1"/>
</dbReference>
<dbReference type="SMART" id="SM00184">
    <property type="entry name" value="RING"/>
    <property type="match status" value="1"/>
</dbReference>
<keyword evidence="3" id="KW-0862">Zinc</keyword>
<evidence type="ECO:0000256" key="4">
    <source>
        <dbReference type="PROSITE-ProRule" id="PRU00175"/>
    </source>
</evidence>
<sequence>MTETYDPNNKDDIFAALQTRVDELKRKYSDIEREFSRKKRQIPVMCPICMDNFDSSQQVIQLTCNKNHIFHEPCLFQWYSKNKNCPLCRVKNTHALPENLNIQ</sequence>
<dbReference type="Proteomes" id="UP000785679">
    <property type="component" value="Unassembled WGS sequence"/>
</dbReference>
<keyword evidence="5" id="KW-0175">Coiled coil</keyword>
<proteinExistence type="predicted"/>
<name>A0A8J8NJX1_HALGN</name>
<gene>
    <name evidence="7" type="ORF">FGO68_gene3566</name>
</gene>
<dbReference type="Gene3D" id="3.30.40.10">
    <property type="entry name" value="Zinc/RING finger domain, C3HC4 (zinc finger)"/>
    <property type="match status" value="1"/>
</dbReference>
<keyword evidence="8" id="KW-1185">Reference proteome</keyword>
<keyword evidence="1" id="KW-0479">Metal-binding</keyword>